<feature type="transmembrane region" description="Helical" evidence="1">
    <location>
        <begin position="88"/>
        <end position="107"/>
    </location>
</feature>
<keyword evidence="2" id="KW-0732">Signal</keyword>
<reference evidence="4" key="1">
    <citation type="submission" date="2016-10" db="EMBL/GenBank/DDBJ databases">
        <authorList>
            <person name="Varghese N."/>
        </authorList>
    </citation>
    <scope>NUCLEOTIDE SEQUENCE [LARGE SCALE GENOMIC DNA]</scope>
    <source>
        <strain evidence="4">ACV-9</strain>
    </source>
</reference>
<sequence length="117" mass="13469">MRKVFRGIISFFRGAKENMRGRIKKSILILCLSLFIALPVYASEDTDNKEQTQEQVVDESKQQVEIEEEEVPLGLENMATFERYKRDVVVMIVFGSLVVVTTIAATIKEKNEREKLN</sequence>
<name>A0A1H7FAH0_9FIRM</name>
<evidence type="ECO:0000256" key="1">
    <source>
        <dbReference type="SAM" id="Phobius"/>
    </source>
</evidence>
<evidence type="ECO:0000313" key="3">
    <source>
        <dbReference type="EMBL" id="SEK23096.1"/>
    </source>
</evidence>
<accession>A0A1H7FAH0</accession>
<keyword evidence="1" id="KW-0812">Transmembrane</keyword>
<protein>
    <submittedName>
        <fullName evidence="3">Uncharacterized protein</fullName>
    </submittedName>
</protein>
<keyword evidence="1" id="KW-0472">Membrane</keyword>
<evidence type="ECO:0000256" key="2">
    <source>
        <dbReference type="SAM" id="SignalP"/>
    </source>
</evidence>
<dbReference type="EMBL" id="FNZX01000003">
    <property type="protein sequence ID" value="SEK23096.1"/>
    <property type="molecule type" value="Genomic_DNA"/>
</dbReference>
<gene>
    <name evidence="3" type="ORF">SAMN02910377_00398</name>
</gene>
<dbReference type="Proteomes" id="UP000182321">
    <property type="component" value="Unassembled WGS sequence"/>
</dbReference>
<dbReference type="RefSeq" id="WP_074788881.1">
    <property type="nucleotide sequence ID" value="NZ_FNZX01000003.1"/>
</dbReference>
<keyword evidence="4" id="KW-1185">Reference proteome</keyword>
<feature type="chain" id="PRO_5038704489" evidence="2">
    <location>
        <begin position="43"/>
        <end position="117"/>
    </location>
</feature>
<feature type="signal peptide" evidence="2">
    <location>
        <begin position="1"/>
        <end position="42"/>
    </location>
</feature>
<dbReference type="AlphaFoldDB" id="A0A1H7FAH0"/>
<keyword evidence="1" id="KW-1133">Transmembrane helix</keyword>
<proteinExistence type="predicted"/>
<organism evidence="3 4">
    <name type="scientific">Pseudobutyrivibrio ruminis</name>
    <dbReference type="NCBI Taxonomy" id="46206"/>
    <lineage>
        <taxon>Bacteria</taxon>
        <taxon>Bacillati</taxon>
        <taxon>Bacillota</taxon>
        <taxon>Clostridia</taxon>
        <taxon>Lachnospirales</taxon>
        <taxon>Lachnospiraceae</taxon>
        <taxon>Pseudobutyrivibrio</taxon>
    </lineage>
</organism>
<evidence type="ECO:0000313" key="4">
    <source>
        <dbReference type="Proteomes" id="UP000182321"/>
    </source>
</evidence>